<dbReference type="PROSITE" id="PS51354">
    <property type="entry name" value="GLUTAREDOXIN_2"/>
    <property type="match status" value="1"/>
</dbReference>
<dbReference type="Pfam" id="PF00462">
    <property type="entry name" value="Glutaredoxin"/>
    <property type="match status" value="1"/>
</dbReference>
<dbReference type="Gene3D" id="3.40.30.10">
    <property type="entry name" value="Glutaredoxin"/>
    <property type="match status" value="1"/>
</dbReference>
<protein>
    <recommendedName>
        <fullName evidence="1">Glutaredoxin domain-containing protein</fullName>
    </recommendedName>
</protein>
<dbReference type="InterPro" id="IPR036249">
    <property type="entry name" value="Thioredoxin-like_sf"/>
</dbReference>
<evidence type="ECO:0000313" key="2">
    <source>
        <dbReference type="EMBL" id="QHU31555.1"/>
    </source>
</evidence>
<evidence type="ECO:0000259" key="1">
    <source>
        <dbReference type="Pfam" id="PF00462"/>
    </source>
</evidence>
<dbReference type="EMBL" id="MN740529">
    <property type="protein sequence ID" value="QHU31555.1"/>
    <property type="molecule type" value="Genomic_DNA"/>
</dbReference>
<organism evidence="2">
    <name type="scientific">viral metagenome</name>
    <dbReference type="NCBI Taxonomy" id="1070528"/>
    <lineage>
        <taxon>unclassified sequences</taxon>
        <taxon>metagenomes</taxon>
        <taxon>organismal metagenomes</taxon>
    </lineage>
</organism>
<accession>A0A6C0LNH5</accession>
<sequence length="91" mass="10712">MDAKYKKPSNANYTVYSIANCKYCVMAKEHLQKKSAKYTTIRCDKYLASCRERDNFYKFMREYTVIPYLHFPMIFKNGKFVGGLKELLGKA</sequence>
<name>A0A6C0LNH5_9ZZZZ</name>
<feature type="domain" description="Glutaredoxin" evidence="1">
    <location>
        <begin position="14"/>
        <end position="81"/>
    </location>
</feature>
<dbReference type="SUPFAM" id="SSF52833">
    <property type="entry name" value="Thioredoxin-like"/>
    <property type="match status" value="1"/>
</dbReference>
<dbReference type="AlphaFoldDB" id="A0A6C0LNH5"/>
<dbReference type="InterPro" id="IPR002109">
    <property type="entry name" value="Glutaredoxin"/>
</dbReference>
<reference evidence="2" key="1">
    <citation type="journal article" date="2020" name="Nature">
        <title>Giant virus diversity and host interactions through global metagenomics.</title>
        <authorList>
            <person name="Schulz F."/>
            <person name="Roux S."/>
            <person name="Paez-Espino D."/>
            <person name="Jungbluth S."/>
            <person name="Walsh D.A."/>
            <person name="Denef V.J."/>
            <person name="McMahon K.D."/>
            <person name="Konstantinidis K.T."/>
            <person name="Eloe-Fadrosh E.A."/>
            <person name="Kyrpides N.C."/>
            <person name="Woyke T."/>
        </authorList>
    </citation>
    <scope>NUCLEOTIDE SEQUENCE</scope>
    <source>
        <strain evidence="2">GVMAG-M-3300027963-21</strain>
    </source>
</reference>
<proteinExistence type="predicted"/>